<organism evidence="1 2">
    <name type="scientific">Sphingomonas naasensis</name>
    <dbReference type="NCBI Taxonomy" id="1344951"/>
    <lineage>
        <taxon>Bacteria</taxon>
        <taxon>Pseudomonadati</taxon>
        <taxon>Pseudomonadota</taxon>
        <taxon>Alphaproteobacteria</taxon>
        <taxon>Sphingomonadales</taxon>
        <taxon>Sphingomonadaceae</taxon>
        <taxon>Sphingomonas</taxon>
    </lineage>
</organism>
<reference evidence="1 2" key="1">
    <citation type="submission" date="2019-04" db="EMBL/GenBank/DDBJ databases">
        <title>Sphingomonas psychrotolerans sp. nov., isolated from soil in the Tianshan Mountains, Xinjiang, China.</title>
        <authorList>
            <person name="Luo Y."/>
            <person name="Sheng H."/>
        </authorList>
    </citation>
    <scope>NUCLEOTIDE SEQUENCE [LARGE SCALE GENOMIC DNA]</scope>
    <source>
        <strain evidence="1 2">KIS18-15</strain>
    </source>
</reference>
<name>A0A4S1WMJ2_9SPHN</name>
<evidence type="ECO:0000313" key="1">
    <source>
        <dbReference type="EMBL" id="TGX44499.1"/>
    </source>
</evidence>
<protein>
    <recommendedName>
        <fullName evidence="3">Sel1 repeat family protein</fullName>
    </recommendedName>
</protein>
<dbReference type="OrthoDB" id="9796900at2"/>
<evidence type="ECO:0008006" key="3">
    <source>
        <dbReference type="Google" id="ProtNLM"/>
    </source>
</evidence>
<dbReference type="AlphaFoldDB" id="A0A4S1WMJ2"/>
<dbReference type="Proteomes" id="UP000309848">
    <property type="component" value="Unassembled WGS sequence"/>
</dbReference>
<dbReference type="SUPFAM" id="SSF81901">
    <property type="entry name" value="HCP-like"/>
    <property type="match status" value="1"/>
</dbReference>
<dbReference type="EMBL" id="SRXU01000002">
    <property type="protein sequence ID" value="TGX44499.1"/>
    <property type="molecule type" value="Genomic_DNA"/>
</dbReference>
<dbReference type="RefSeq" id="WP_135983514.1">
    <property type="nucleotide sequence ID" value="NZ_JAASQM010000002.1"/>
</dbReference>
<dbReference type="Gene3D" id="1.25.40.10">
    <property type="entry name" value="Tetratricopeptide repeat domain"/>
    <property type="match status" value="1"/>
</dbReference>
<evidence type="ECO:0000313" key="2">
    <source>
        <dbReference type="Proteomes" id="UP000309848"/>
    </source>
</evidence>
<proteinExistence type="predicted"/>
<keyword evidence="2" id="KW-1185">Reference proteome</keyword>
<accession>A0A4S1WMJ2</accession>
<gene>
    <name evidence="1" type="ORF">E5A74_06895</name>
</gene>
<dbReference type="InterPro" id="IPR011990">
    <property type="entry name" value="TPR-like_helical_dom_sf"/>
</dbReference>
<comment type="caution">
    <text evidence="1">The sequence shown here is derived from an EMBL/GenBank/DDBJ whole genome shotgun (WGS) entry which is preliminary data.</text>
</comment>
<sequence>MLIPAAPALAAADTPWTAAQAERAARATATCTGSEYETRQRHAPEIVRSLPKPGETVLQLSDERATDIYTVAEALLKPAIPDPQRALDPTSFITCPRDPALGVELMMFLAADGPANRRGPNNIFYWLGQAYRHGADVTPDARRARHYFLVDRVLGNVLLTSEDWGDKPTDTLMAVLARPANRAMLESAANAGRSEAQLLLAELLLPTDKDRARKLLRGSAEQHNARASRRLSDLEAQGAFGGRHYEEAVRVRAWLAAPDNDDLRAMLDAARAFNGGEVPSIDRKLSIDDLGGARLRAEMQAVDRDSIVGRVPSRALVAPNGRILYTEVTDPDARDFSVGRNTLRVLRPENLDPLAPYFVNGRALFAWVTLPTINWR</sequence>